<protein>
    <submittedName>
        <fullName evidence="2">Uncharacterized protein</fullName>
    </submittedName>
</protein>
<dbReference type="Proteomes" id="UP000237000">
    <property type="component" value="Unassembled WGS sequence"/>
</dbReference>
<evidence type="ECO:0000313" key="3">
    <source>
        <dbReference type="Proteomes" id="UP000237000"/>
    </source>
</evidence>
<dbReference type="AlphaFoldDB" id="A0A2P5G1W6"/>
<dbReference type="InParanoid" id="A0A2P5G1W6"/>
<name>A0A2P5G1W6_TREOI</name>
<evidence type="ECO:0000256" key="1">
    <source>
        <dbReference type="SAM" id="Phobius"/>
    </source>
</evidence>
<organism evidence="2 3">
    <name type="scientific">Trema orientale</name>
    <name type="common">Charcoal tree</name>
    <name type="synonym">Celtis orientalis</name>
    <dbReference type="NCBI Taxonomy" id="63057"/>
    <lineage>
        <taxon>Eukaryota</taxon>
        <taxon>Viridiplantae</taxon>
        <taxon>Streptophyta</taxon>
        <taxon>Embryophyta</taxon>
        <taxon>Tracheophyta</taxon>
        <taxon>Spermatophyta</taxon>
        <taxon>Magnoliopsida</taxon>
        <taxon>eudicotyledons</taxon>
        <taxon>Gunneridae</taxon>
        <taxon>Pentapetalae</taxon>
        <taxon>rosids</taxon>
        <taxon>fabids</taxon>
        <taxon>Rosales</taxon>
        <taxon>Cannabaceae</taxon>
        <taxon>Trema</taxon>
    </lineage>
</organism>
<sequence length="80" mass="9418">MWTATLDLAVISIELHWLSSILMAISGSYTLPQGGFPTRRPRARWRYFLAKYDNAARRKTKKKYKIILFGEKEKENKEKV</sequence>
<proteinExistence type="predicted"/>
<keyword evidence="3" id="KW-1185">Reference proteome</keyword>
<keyword evidence="1" id="KW-0812">Transmembrane</keyword>
<comment type="caution">
    <text evidence="2">The sequence shown here is derived from an EMBL/GenBank/DDBJ whole genome shotgun (WGS) entry which is preliminary data.</text>
</comment>
<keyword evidence="1" id="KW-0472">Membrane</keyword>
<gene>
    <name evidence="2" type="ORF">TorRG33x02_003130</name>
</gene>
<dbReference type="EMBL" id="JXTC01000001">
    <property type="protein sequence ID" value="POO04009.1"/>
    <property type="molecule type" value="Genomic_DNA"/>
</dbReference>
<feature type="transmembrane region" description="Helical" evidence="1">
    <location>
        <begin position="15"/>
        <end position="36"/>
    </location>
</feature>
<reference evidence="3" key="1">
    <citation type="submission" date="2016-06" db="EMBL/GenBank/DDBJ databases">
        <title>Parallel loss of symbiosis genes in relatives of nitrogen-fixing non-legume Parasponia.</title>
        <authorList>
            <person name="Van Velzen R."/>
            <person name="Holmer R."/>
            <person name="Bu F."/>
            <person name="Rutten L."/>
            <person name="Van Zeijl A."/>
            <person name="Liu W."/>
            <person name="Santuari L."/>
            <person name="Cao Q."/>
            <person name="Sharma T."/>
            <person name="Shen D."/>
            <person name="Roswanjaya Y."/>
            <person name="Wardhani T."/>
            <person name="Kalhor M.S."/>
            <person name="Jansen J."/>
            <person name="Van den Hoogen J."/>
            <person name="Gungor B."/>
            <person name="Hartog M."/>
            <person name="Hontelez J."/>
            <person name="Verver J."/>
            <person name="Yang W.-C."/>
            <person name="Schijlen E."/>
            <person name="Repin R."/>
            <person name="Schilthuizen M."/>
            <person name="Schranz E."/>
            <person name="Heidstra R."/>
            <person name="Miyata K."/>
            <person name="Fedorova E."/>
            <person name="Kohlen W."/>
            <person name="Bisseling T."/>
            <person name="Smit S."/>
            <person name="Geurts R."/>
        </authorList>
    </citation>
    <scope>NUCLEOTIDE SEQUENCE [LARGE SCALE GENOMIC DNA]</scope>
    <source>
        <strain evidence="3">cv. RG33-2</strain>
    </source>
</reference>
<evidence type="ECO:0000313" key="2">
    <source>
        <dbReference type="EMBL" id="POO04009.1"/>
    </source>
</evidence>
<accession>A0A2P5G1W6</accession>
<keyword evidence="1" id="KW-1133">Transmembrane helix</keyword>